<name>A0A0E9N5W9_9BACT</name>
<evidence type="ECO:0000313" key="3">
    <source>
        <dbReference type="Proteomes" id="UP000033121"/>
    </source>
</evidence>
<organism evidence="2 3">
    <name type="scientific">Flavihumibacter petaseus NBRC 106054</name>
    <dbReference type="NCBI Taxonomy" id="1220578"/>
    <lineage>
        <taxon>Bacteria</taxon>
        <taxon>Pseudomonadati</taxon>
        <taxon>Bacteroidota</taxon>
        <taxon>Chitinophagia</taxon>
        <taxon>Chitinophagales</taxon>
        <taxon>Chitinophagaceae</taxon>
        <taxon>Flavihumibacter</taxon>
    </lineage>
</organism>
<feature type="signal peptide" evidence="1">
    <location>
        <begin position="1"/>
        <end position="18"/>
    </location>
</feature>
<dbReference type="RefSeq" id="WP_046370607.1">
    <property type="nucleotide sequence ID" value="NZ_BBWV01000003.1"/>
</dbReference>
<evidence type="ECO:0008006" key="4">
    <source>
        <dbReference type="Google" id="ProtNLM"/>
    </source>
</evidence>
<proteinExistence type="predicted"/>
<dbReference type="AlphaFoldDB" id="A0A0E9N5W9"/>
<evidence type="ECO:0000256" key="1">
    <source>
        <dbReference type="SAM" id="SignalP"/>
    </source>
</evidence>
<comment type="caution">
    <text evidence="2">The sequence shown here is derived from an EMBL/GenBank/DDBJ whole genome shotgun (WGS) entry which is preliminary data.</text>
</comment>
<reference evidence="2 3" key="1">
    <citation type="submission" date="2015-04" db="EMBL/GenBank/DDBJ databases">
        <title>Whole genome shotgun sequence of Flavihumibacter petaseus NBRC 106054.</title>
        <authorList>
            <person name="Miyazawa S."/>
            <person name="Hosoyama A."/>
            <person name="Hashimoto M."/>
            <person name="Noguchi M."/>
            <person name="Tsuchikane K."/>
            <person name="Ohji S."/>
            <person name="Yamazoe A."/>
            <person name="Ichikawa N."/>
            <person name="Kimura A."/>
            <person name="Fujita N."/>
        </authorList>
    </citation>
    <scope>NUCLEOTIDE SEQUENCE [LARGE SCALE GENOMIC DNA]</scope>
    <source>
        <strain evidence="2 3">NBRC 106054</strain>
    </source>
</reference>
<dbReference type="OrthoDB" id="1362240at2"/>
<keyword evidence="3" id="KW-1185">Reference proteome</keyword>
<sequence>MKTLILLLTLLYSLSSFGQGDKKSLLKFDGYYETNCYTEIGDDEGSQDYLRFYSNGKVINVGTDCEGTTSELKDWFNINAEQVGKGDYEIKGRRIFFSTKSKTGIVKYKGRIKKDGEVKLKWKSLINGSRGHDIYKFIALTGLT</sequence>
<evidence type="ECO:0000313" key="2">
    <source>
        <dbReference type="EMBL" id="GAO44740.1"/>
    </source>
</evidence>
<gene>
    <name evidence="2" type="ORF">FPE01S_03_07790</name>
</gene>
<accession>A0A0E9N5W9</accession>
<keyword evidence="1" id="KW-0732">Signal</keyword>
<feature type="chain" id="PRO_5002430067" description="Lipocalin-like domain-containing protein" evidence="1">
    <location>
        <begin position="19"/>
        <end position="144"/>
    </location>
</feature>
<dbReference type="Proteomes" id="UP000033121">
    <property type="component" value="Unassembled WGS sequence"/>
</dbReference>
<dbReference type="EMBL" id="BBWV01000003">
    <property type="protein sequence ID" value="GAO44740.1"/>
    <property type="molecule type" value="Genomic_DNA"/>
</dbReference>
<protein>
    <recommendedName>
        <fullName evidence="4">Lipocalin-like domain-containing protein</fullName>
    </recommendedName>
</protein>